<evidence type="ECO:0000313" key="1">
    <source>
        <dbReference type="EMBL" id="KAH7444369.1"/>
    </source>
</evidence>
<protein>
    <submittedName>
        <fullName evidence="1">Uncharacterized protein</fullName>
    </submittedName>
</protein>
<sequence length="190" mass="21932">MFYHWSTCIWSRTLAGSRTSARGSQGSSRNLQDYSISSKWPYEECLDLREDSRGAKGKGYLRLGGEWKVANWDLSFGIKSLRERGESLWRKGHFTIFFKDFRGKLLEQFACEFRECVCCRRAPRDLCRLKSGASKGIQKEAFISHLCVHAAHPSGMSSSHRLSRTENRTRAHVRWRSQRAFNCSLSPQET</sequence>
<evidence type="ECO:0000313" key="2">
    <source>
        <dbReference type="Proteomes" id="UP000825935"/>
    </source>
</evidence>
<dbReference type="Proteomes" id="UP000825935">
    <property type="component" value="Chromosome 2"/>
</dbReference>
<comment type="caution">
    <text evidence="1">The sequence shown here is derived from an EMBL/GenBank/DDBJ whole genome shotgun (WGS) entry which is preliminary data.</text>
</comment>
<proteinExistence type="predicted"/>
<accession>A0A8T2VIS9</accession>
<organism evidence="1 2">
    <name type="scientific">Ceratopteris richardii</name>
    <name type="common">Triangle waterfern</name>
    <dbReference type="NCBI Taxonomy" id="49495"/>
    <lineage>
        <taxon>Eukaryota</taxon>
        <taxon>Viridiplantae</taxon>
        <taxon>Streptophyta</taxon>
        <taxon>Embryophyta</taxon>
        <taxon>Tracheophyta</taxon>
        <taxon>Polypodiopsida</taxon>
        <taxon>Polypodiidae</taxon>
        <taxon>Polypodiales</taxon>
        <taxon>Pteridineae</taxon>
        <taxon>Pteridaceae</taxon>
        <taxon>Parkerioideae</taxon>
        <taxon>Ceratopteris</taxon>
    </lineage>
</organism>
<gene>
    <name evidence="1" type="ORF">KP509_02G075900</name>
</gene>
<reference evidence="1" key="1">
    <citation type="submission" date="2021-08" db="EMBL/GenBank/DDBJ databases">
        <title>WGS assembly of Ceratopteris richardii.</title>
        <authorList>
            <person name="Marchant D.B."/>
            <person name="Chen G."/>
            <person name="Jenkins J."/>
            <person name="Shu S."/>
            <person name="Leebens-Mack J."/>
            <person name="Grimwood J."/>
            <person name="Schmutz J."/>
            <person name="Soltis P."/>
            <person name="Soltis D."/>
            <person name="Chen Z.-H."/>
        </authorList>
    </citation>
    <scope>NUCLEOTIDE SEQUENCE</scope>
    <source>
        <strain evidence="1">Whitten #5841</strain>
        <tissue evidence="1">Leaf</tissue>
    </source>
</reference>
<name>A0A8T2VIS9_CERRI</name>
<dbReference type="EMBL" id="CM035407">
    <property type="protein sequence ID" value="KAH7444369.1"/>
    <property type="molecule type" value="Genomic_DNA"/>
</dbReference>
<dbReference type="AlphaFoldDB" id="A0A8T2VIS9"/>
<keyword evidence="2" id="KW-1185">Reference proteome</keyword>